<proteinExistence type="predicted"/>
<keyword evidence="3" id="KW-1185">Reference proteome</keyword>
<feature type="domain" description="Phasin" evidence="1">
    <location>
        <begin position="7"/>
        <end position="109"/>
    </location>
</feature>
<comment type="caution">
    <text evidence="2">The sequence shown here is derived from an EMBL/GenBank/DDBJ whole genome shotgun (WGS) entry which is preliminary data.</text>
</comment>
<gene>
    <name evidence="2" type="ORF">GCM10023307_10550</name>
</gene>
<accession>A0ABP9AWZ9</accession>
<evidence type="ECO:0000313" key="3">
    <source>
        <dbReference type="Proteomes" id="UP001499959"/>
    </source>
</evidence>
<evidence type="ECO:0000313" key="2">
    <source>
        <dbReference type="EMBL" id="GAA4787429.1"/>
    </source>
</evidence>
<dbReference type="EMBL" id="BAABJE010000002">
    <property type="protein sequence ID" value="GAA4787429.1"/>
    <property type="molecule type" value="Genomic_DNA"/>
</dbReference>
<reference evidence="3" key="1">
    <citation type="journal article" date="2019" name="Int. J. Syst. Evol. Microbiol.">
        <title>The Global Catalogue of Microorganisms (GCM) 10K type strain sequencing project: providing services to taxonomists for standard genome sequencing and annotation.</title>
        <authorList>
            <consortium name="The Broad Institute Genomics Platform"/>
            <consortium name="The Broad Institute Genome Sequencing Center for Infectious Disease"/>
            <person name="Wu L."/>
            <person name="Ma J."/>
        </authorList>
    </citation>
    <scope>NUCLEOTIDE SEQUENCE [LARGE SCALE GENOMIC DNA]</scope>
    <source>
        <strain evidence="3">JCM 18204</strain>
    </source>
</reference>
<name>A0ABP9AWZ9_9GAMM</name>
<dbReference type="InterPro" id="IPR018968">
    <property type="entry name" value="Phasin"/>
</dbReference>
<sequence length="133" mass="14589">MYQQFNDQFAKSTRQFADTTAQVGRLTLENTEAVFGLQLAAIEESMNATFAFWGELADVRDFDGLKAVWPKGVQIARENVERSIGTGQEVFGRTLKTNEAIAQIAKGQFETVAATVQADAEKVVKAAGRKTAR</sequence>
<protein>
    <submittedName>
        <fullName evidence="2">Phasin family protein</fullName>
    </submittedName>
</protein>
<organism evidence="2 3">
    <name type="scientific">Lysobacter hankyongensis</name>
    <dbReference type="NCBI Taxonomy" id="1176535"/>
    <lineage>
        <taxon>Bacteria</taxon>
        <taxon>Pseudomonadati</taxon>
        <taxon>Pseudomonadota</taxon>
        <taxon>Gammaproteobacteria</taxon>
        <taxon>Lysobacterales</taxon>
        <taxon>Lysobacteraceae</taxon>
        <taxon>Lysobacter</taxon>
    </lineage>
</organism>
<evidence type="ECO:0000259" key="1">
    <source>
        <dbReference type="Pfam" id="PF09361"/>
    </source>
</evidence>
<dbReference type="Pfam" id="PF09361">
    <property type="entry name" value="Phasin_2"/>
    <property type="match status" value="1"/>
</dbReference>
<dbReference type="Proteomes" id="UP001499959">
    <property type="component" value="Unassembled WGS sequence"/>
</dbReference>
<dbReference type="RefSeq" id="WP_345302255.1">
    <property type="nucleotide sequence ID" value="NZ_BAABJE010000002.1"/>
</dbReference>